<feature type="binding site" evidence="8">
    <location>
        <position position="173"/>
    </location>
    <ligand>
        <name>Zn(2+)</name>
        <dbReference type="ChEBI" id="CHEBI:29105"/>
        <label>1</label>
        <note>catalytic</note>
    </ligand>
</feature>
<evidence type="ECO:0000256" key="2">
    <source>
        <dbReference type="ARBA" id="ARBA00022694"/>
    </source>
</evidence>
<feature type="binding site" evidence="8">
    <location>
        <position position="86"/>
    </location>
    <ligand>
        <name>Zn(2+)</name>
        <dbReference type="ChEBI" id="CHEBI:29105"/>
        <label>1</label>
        <note>catalytic</note>
    </ligand>
</feature>
<evidence type="ECO:0000256" key="6">
    <source>
        <dbReference type="ARBA" id="ARBA00022801"/>
    </source>
</evidence>
<dbReference type="RefSeq" id="WP_110922351.1">
    <property type="nucleotide sequence ID" value="NZ_QJSU01000002.1"/>
</dbReference>
<keyword evidence="6 8" id="KW-0378">Hydrolase</keyword>
<keyword evidence="5 8" id="KW-0255">Endonuclease</keyword>
<dbReference type="CDD" id="cd07717">
    <property type="entry name" value="RNaseZ_ZiPD-like_MBL-fold"/>
    <property type="match status" value="1"/>
</dbReference>
<dbReference type="EC" id="3.1.26.11" evidence="8"/>
<evidence type="ECO:0000313" key="10">
    <source>
        <dbReference type="Proteomes" id="UP000247746"/>
    </source>
</evidence>
<sequence length="380" mass="41747">MLRLTFLGTSAGVPTKQRNVTALAIECLNTHGAQPNNQSRAANHNNQNKKSRPWVLIDCGEGTQQQLLHTKLSLHQLAAICITHVHGDHCYGLPGLLASAAMSGRREPLTLIAPKAIATLLEAITLTTELYLPFALNFVAIEEVLSEQGNTNKVNIRLSDQHQLDIDITLLSHRVASHAFGITQTIHHRTLDTDKLLAQGIPASALWGKLQQGEDVITEEGQQLCVDDYVNDDLSRTRVVVAGDNDTPACLTAALVDTDLLVHEATYTHEVLTKIQAKNPEFDPMHSSAQLVADFVEKSGVNNLILTHFSARYQGFDNPNSKTPNMAYIRLDAKSVYRGNLWLAADFDQYMVDGAVDVASNQKNSQEKNRVQYIGSARSD</sequence>
<dbReference type="EMBL" id="QJSU01000002">
    <property type="protein sequence ID" value="PYE40172.1"/>
    <property type="molecule type" value="Genomic_DNA"/>
</dbReference>
<dbReference type="GO" id="GO:0008270">
    <property type="term" value="F:zinc ion binding"/>
    <property type="evidence" value="ECO:0007669"/>
    <property type="project" value="UniProtKB-UniRule"/>
</dbReference>
<dbReference type="Gene3D" id="3.60.15.10">
    <property type="entry name" value="Ribonuclease Z/Hydroxyacylglutathione hydrolase-like"/>
    <property type="match status" value="1"/>
</dbReference>
<comment type="similarity">
    <text evidence="8">Belongs to the RNase Z family.</text>
</comment>
<name>A0A2V4V288_9GAMM</name>
<keyword evidence="3 8" id="KW-0540">Nuclease</keyword>
<accession>A0A2V4V288</accession>
<dbReference type="InterPro" id="IPR036866">
    <property type="entry name" value="RibonucZ/Hydroxyglut_hydro"/>
</dbReference>
<gene>
    <name evidence="8" type="primary">rnz</name>
    <name evidence="9" type="ORF">DFP82_102133</name>
</gene>
<evidence type="ECO:0000256" key="7">
    <source>
        <dbReference type="ARBA" id="ARBA00022833"/>
    </source>
</evidence>
<evidence type="ECO:0000256" key="1">
    <source>
        <dbReference type="ARBA" id="ARBA00011738"/>
    </source>
</evidence>
<organism evidence="9 10">
    <name type="scientific">Psychrobacter fozii</name>
    <dbReference type="NCBI Taxonomy" id="198480"/>
    <lineage>
        <taxon>Bacteria</taxon>
        <taxon>Pseudomonadati</taxon>
        <taxon>Pseudomonadota</taxon>
        <taxon>Gammaproteobacteria</taxon>
        <taxon>Moraxellales</taxon>
        <taxon>Moraxellaceae</taxon>
        <taxon>Psychrobacter</taxon>
    </lineage>
</organism>
<feature type="binding site" evidence="8">
    <location>
        <position position="84"/>
    </location>
    <ligand>
        <name>Zn(2+)</name>
        <dbReference type="ChEBI" id="CHEBI:29105"/>
        <label>1</label>
        <note>catalytic</note>
    </ligand>
</feature>
<comment type="subunit">
    <text evidence="1 8">Homodimer.</text>
</comment>
<dbReference type="AlphaFoldDB" id="A0A2V4V288"/>
<dbReference type="PANTHER" id="PTHR46018:SF2">
    <property type="entry name" value="ZINC PHOSPHODIESTERASE ELAC PROTEIN 1"/>
    <property type="match status" value="1"/>
</dbReference>
<dbReference type="Proteomes" id="UP000247746">
    <property type="component" value="Unassembled WGS sequence"/>
</dbReference>
<keyword evidence="10" id="KW-1185">Reference proteome</keyword>
<feature type="binding site" evidence="8">
    <location>
        <position position="244"/>
    </location>
    <ligand>
        <name>Zn(2+)</name>
        <dbReference type="ChEBI" id="CHEBI:29105"/>
        <label>1</label>
        <note>catalytic</note>
    </ligand>
</feature>
<protein>
    <recommendedName>
        <fullName evidence="8">Ribonuclease Z</fullName>
        <shortName evidence="8">RNase Z</shortName>
        <ecNumber evidence="8">3.1.26.11</ecNumber>
    </recommendedName>
    <alternativeName>
        <fullName evidence="8">tRNA 3 endonuclease</fullName>
    </alternativeName>
    <alternativeName>
        <fullName evidence="8">tRNase Z</fullName>
    </alternativeName>
</protein>
<dbReference type="SUPFAM" id="SSF56281">
    <property type="entry name" value="Metallo-hydrolase/oxidoreductase"/>
    <property type="match status" value="1"/>
</dbReference>
<feature type="active site" description="Proton acceptor" evidence="8">
    <location>
        <position position="88"/>
    </location>
</feature>
<dbReference type="InterPro" id="IPR013471">
    <property type="entry name" value="RNase_Z/BN"/>
</dbReference>
<feature type="binding site" evidence="8">
    <location>
        <position position="89"/>
    </location>
    <ligand>
        <name>Zn(2+)</name>
        <dbReference type="ChEBI" id="CHEBI:29105"/>
        <label>2</label>
        <note>catalytic</note>
    </ligand>
</feature>
<feature type="binding site" evidence="8">
    <location>
        <position position="244"/>
    </location>
    <ligand>
        <name>Zn(2+)</name>
        <dbReference type="ChEBI" id="CHEBI:29105"/>
        <label>2</label>
        <note>catalytic</note>
    </ligand>
</feature>
<keyword evidence="2 8" id="KW-0819">tRNA processing</keyword>
<reference evidence="9 10" key="1">
    <citation type="submission" date="2018-06" db="EMBL/GenBank/DDBJ databases">
        <title>Genomic Encyclopedia of Type Strains, Phase III (KMG-III): the genomes of soil and plant-associated and newly described type strains.</title>
        <authorList>
            <person name="Whitman W."/>
        </authorList>
    </citation>
    <scope>NUCLEOTIDE SEQUENCE [LARGE SCALE GENOMIC DNA]</scope>
    <source>
        <strain evidence="9 10">CECT 5889</strain>
    </source>
</reference>
<evidence type="ECO:0000256" key="3">
    <source>
        <dbReference type="ARBA" id="ARBA00022722"/>
    </source>
</evidence>
<feature type="binding site" evidence="8">
    <location>
        <position position="88"/>
    </location>
    <ligand>
        <name>Zn(2+)</name>
        <dbReference type="ChEBI" id="CHEBI:29105"/>
        <label>2</label>
        <note>catalytic</note>
    </ligand>
</feature>
<feature type="binding site" evidence="8">
    <location>
        <position position="308"/>
    </location>
    <ligand>
        <name>Zn(2+)</name>
        <dbReference type="ChEBI" id="CHEBI:29105"/>
        <label>2</label>
        <note>catalytic</note>
    </ligand>
</feature>
<proteinExistence type="inferred from homology"/>
<comment type="caution">
    <text evidence="9">The sequence shown here is derived from an EMBL/GenBank/DDBJ whole genome shotgun (WGS) entry which is preliminary data.</text>
</comment>
<dbReference type="GO" id="GO:0042781">
    <property type="term" value="F:3'-tRNA processing endoribonuclease activity"/>
    <property type="evidence" value="ECO:0007669"/>
    <property type="project" value="UniProtKB-UniRule"/>
</dbReference>
<comment type="catalytic activity">
    <reaction evidence="8">
        <text>Endonucleolytic cleavage of RNA, removing extra 3' nucleotides from tRNA precursor, generating 3' termini of tRNAs. A 3'-hydroxy group is left at the tRNA terminus and a 5'-phosphoryl group is left at the trailer molecule.</text>
        <dbReference type="EC" id="3.1.26.11"/>
    </reaction>
</comment>
<dbReference type="OrthoDB" id="9803916at2"/>
<keyword evidence="4 8" id="KW-0479">Metal-binding</keyword>
<evidence type="ECO:0000256" key="8">
    <source>
        <dbReference type="HAMAP-Rule" id="MF_01818"/>
    </source>
</evidence>
<comment type="cofactor">
    <cofactor evidence="8">
        <name>Zn(2+)</name>
        <dbReference type="ChEBI" id="CHEBI:29105"/>
    </cofactor>
    <text evidence="8">Binds 2 Zn(2+) ions.</text>
</comment>
<keyword evidence="7 8" id="KW-0862">Zinc</keyword>
<dbReference type="HAMAP" id="MF_01818">
    <property type="entry name" value="RNase_Z_BN"/>
    <property type="match status" value="1"/>
</dbReference>
<comment type="function">
    <text evidence="8">Zinc phosphodiesterase, which displays some tRNA 3'-processing endonuclease activity. Probably involved in tRNA maturation, by removing a 3'-trailer from precursor tRNA.</text>
</comment>
<evidence type="ECO:0000256" key="4">
    <source>
        <dbReference type="ARBA" id="ARBA00022723"/>
    </source>
</evidence>
<dbReference type="Pfam" id="PF23023">
    <property type="entry name" value="Anti-Pycsar_Apyc1"/>
    <property type="match status" value="1"/>
</dbReference>
<evidence type="ECO:0000313" key="9">
    <source>
        <dbReference type="EMBL" id="PYE40172.1"/>
    </source>
</evidence>
<evidence type="ECO:0000256" key="5">
    <source>
        <dbReference type="ARBA" id="ARBA00022759"/>
    </source>
</evidence>
<dbReference type="PANTHER" id="PTHR46018">
    <property type="entry name" value="ZINC PHOSPHODIESTERASE ELAC PROTEIN 1"/>
    <property type="match status" value="1"/>
</dbReference>